<keyword evidence="5" id="KW-1185">Reference proteome</keyword>
<feature type="compositionally biased region" description="Acidic residues" evidence="2">
    <location>
        <begin position="483"/>
        <end position="492"/>
    </location>
</feature>
<reference evidence="5" key="1">
    <citation type="submission" date="2024-06" db="EMBL/GenBank/DDBJ databases">
        <title>Draft Genome Sequences of Epichloe bromicola Strains Isolated from Elymus ciliaris.</title>
        <authorList>
            <consortium name="Epichloe bromicola genome sequencing consortium"/>
            <person name="Miura A."/>
            <person name="Imano S."/>
            <person name="Ashida A."/>
            <person name="Sato I."/>
            <person name="Chiba S."/>
            <person name="Tanaka A."/>
            <person name="Camagna M."/>
            <person name="Takemoto D."/>
        </authorList>
    </citation>
    <scope>NUCLEOTIDE SEQUENCE [LARGE SCALE GENOMIC DNA]</scope>
    <source>
        <strain evidence="5">DP</strain>
    </source>
</reference>
<name>A0ABQ0CY98_9HYPO</name>
<protein>
    <recommendedName>
        <fullName evidence="3">DUF676 domain-containing protein</fullName>
    </recommendedName>
</protein>
<feature type="compositionally biased region" description="Pro residues" evidence="2">
    <location>
        <begin position="1"/>
        <end position="12"/>
    </location>
</feature>
<evidence type="ECO:0000313" key="4">
    <source>
        <dbReference type="EMBL" id="GAB0138425.1"/>
    </source>
</evidence>
<evidence type="ECO:0000256" key="1">
    <source>
        <dbReference type="ARBA" id="ARBA00007920"/>
    </source>
</evidence>
<feature type="compositionally biased region" description="Basic and acidic residues" evidence="2">
    <location>
        <begin position="426"/>
        <end position="444"/>
    </location>
</feature>
<comment type="caution">
    <text evidence="4">The sequence shown here is derived from an EMBL/GenBank/DDBJ whole genome shotgun (WGS) entry which is preliminary data.</text>
</comment>
<dbReference type="Pfam" id="PF05057">
    <property type="entry name" value="DUF676"/>
    <property type="match status" value="1"/>
</dbReference>
<sequence>MSLQSRPPPLPPRLSSETTSQASVSFLSPYPDHVALHSADPRTSSTQSLVPSISKSETRRKLLVVYIHGFYGNDQSFRSFPAHVHAFLTTLLADSHVVHSKIYPRYKTYKAIEVARDNFSAWLEPHESPRTDVILVGHSMGGLLAAEVVLMPNRSPYYQRPFKHGILGIIAMDSPFLGLHPGIVISGIASLFQPSPKLEVVQQQPQEAPLERGSSYGFGSSSSIERLPSVDSRAESIYTEASSPGPNPRQPTDPFFDPPFYNDAPFREQPFVKRLMNFTAKHRREGLFNAMGNHINSHLEFGGCLADYRGLNMRYNRLRALEDVDEINLMSDGQAAGDHSRVRFVNYYTLSPGRPKPPKPEPAIDDELATNTRESTEVFQGGRASNEENNNREKRYPLHAEPKFSHGEFSDERTYLEASAPCSAMKSHETIDQVEITDKRPSKEEDQEFAPVKVKDANSSQLSDTLPVMNRIPMHNLDPMPLTDDDDDDDDSREQTRFTEPPTQDHHPHDLDLPAIPDPPEKPTFPDPSQFTDKDAKKKAEKEGKRLQKVHDQAIKDHSKAVREREKLIQKRRKRALKEAQKKAQEAEKERLRMEKEEKKRLASQESDRAASLASAPTSTSGDGSTLDTAAGTDKKKKKKLKKFCSLPSKRNGVRDSTWIDVYMEGMDEVGAHCALFFSGPHYDKLVGDVGTRVAGWVGDDLSKRAVLDTR</sequence>
<dbReference type="SUPFAM" id="SSF53474">
    <property type="entry name" value="alpha/beta-Hydrolases"/>
    <property type="match status" value="1"/>
</dbReference>
<proteinExistence type="inferred from homology"/>
<feature type="compositionally biased region" description="Basic and acidic residues" evidence="2">
    <location>
        <begin position="385"/>
        <end position="394"/>
    </location>
</feature>
<dbReference type="Gene3D" id="3.40.50.1820">
    <property type="entry name" value="alpha/beta hydrolase"/>
    <property type="match status" value="1"/>
</dbReference>
<feature type="domain" description="DUF676" evidence="3">
    <location>
        <begin position="62"/>
        <end position="179"/>
    </location>
</feature>
<feature type="region of interest" description="Disordered" evidence="2">
    <location>
        <begin position="1"/>
        <end position="21"/>
    </location>
</feature>
<feature type="compositionally biased region" description="Basic and acidic residues" evidence="2">
    <location>
        <begin position="532"/>
        <end position="569"/>
    </location>
</feature>
<dbReference type="PANTHER" id="PTHR47842">
    <property type="entry name" value="EXPRESSED PROTEIN"/>
    <property type="match status" value="1"/>
</dbReference>
<dbReference type="Proteomes" id="UP001562357">
    <property type="component" value="Unassembled WGS sequence"/>
</dbReference>
<evidence type="ECO:0000259" key="3">
    <source>
        <dbReference type="Pfam" id="PF05057"/>
    </source>
</evidence>
<dbReference type="InterPro" id="IPR029058">
    <property type="entry name" value="AB_hydrolase_fold"/>
</dbReference>
<comment type="similarity">
    <text evidence="1">Belongs to the putative lipase ROG1 family.</text>
</comment>
<feature type="region of interest" description="Disordered" evidence="2">
    <location>
        <begin position="202"/>
        <end position="228"/>
    </location>
</feature>
<organism evidence="4 5">
    <name type="scientific">Epichloe bromicola</name>
    <dbReference type="NCBI Taxonomy" id="79588"/>
    <lineage>
        <taxon>Eukaryota</taxon>
        <taxon>Fungi</taxon>
        <taxon>Dikarya</taxon>
        <taxon>Ascomycota</taxon>
        <taxon>Pezizomycotina</taxon>
        <taxon>Sordariomycetes</taxon>
        <taxon>Hypocreomycetidae</taxon>
        <taxon>Hypocreales</taxon>
        <taxon>Clavicipitaceae</taxon>
        <taxon>Epichloe</taxon>
    </lineage>
</organism>
<feature type="compositionally biased region" description="Low complexity" evidence="2">
    <location>
        <begin position="610"/>
        <end position="629"/>
    </location>
</feature>
<accession>A0ABQ0CY98</accession>
<feature type="compositionally biased region" description="Pro residues" evidence="2">
    <location>
        <begin position="516"/>
        <end position="526"/>
    </location>
</feature>
<feature type="compositionally biased region" description="Basic and acidic residues" evidence="2">
    <location>
        <begin position="493"/>
        <end position="512"/>
    </location>
</feature>
<gene>
    <name evidence="4" type="primary">g6660</name>
    <name evidence="4" type="ORF">EsDP_00006660</name>
</gene>
<feature type="compositionally biased region" description="Basic and acidic residues" evidence="2">
    <location>
        <begin position="577"/>
        <end position="609"/>
    </location>
</feature>
<dbReference type="PANTHER" id="PTHR47842:SF3">
    <property type="entry name" value="DUF676 DOMAIN-CONTAINING PROTEIN"/>
    <property type="match status" value="1"/>
</dbReference>
<dbReference type="EMBL" id="BAAFGZ010000413">
    <property type="protein sequence ID" value="GAB0138425.1"/>
    <property type="molecule type" value="Genomic_DNA"/>
</dbReference>
<dbReference type="InterPro" id="IPR007751">
    <property type="entry name" value="DUF676_lipase-like"/>
</dbReference>
<feature type="region of interest" description="Disordered" evidence="2">
    <location>
        <begin position="375"/>
        <end position="394"/>
    </location>
</feature>
<evidence type="ECO:0000256" key="2">
    <source>
        <dbReference type="SAM" id="MobiDB-lite"/>
    </source>
</evidence>
<feature type="region of interest" description="Disordered" evidence="2">
    <location>
        <begin position="426"/>
        <end position="643"/>
    </location>
</feature>
<evidence type="ECO:0000313" key="5">
    <source>
        <dbReference type="Proteomes" id="UP001562357"/>
    </source>
</evidence>
<feature type="compositionally biased region" description="Low complexity" evidence="2">
    <location>
        <begin position="213"/>
        <end position="223"/>
    </location>
</feature>